<feature type="transmembrane region" description="Helical" evidence="8">
    <location>
        <begin position="54"/>
        <end position="75"/>
    </location>
</feature>
<sequence>MEEVKEAFKAAWPIMVGYIVLGLPCGILCAAAGMDVWMVALMGALFYSGAGQYMIPNMWMAGNPISAIVLSVTLVNTRQMLYGASLSQFCGTAGKFLTFNFGASVTDESFGVNLARFMNGNWTVRKALLVNIMSQSMWFSSNVVGCIVGTAISVPAALASFAMTSLFICLLCMQKLSVENGVAVVGSILGVIVCKLAGLSGPAILIGALVGVFSALAFSLRRTAKGKPSGATDIKVVS</sequence>
<dbReference type="eggNOG" id="COG1296">
    <property type="taxonomic scope" value="Bacteria"/>
</dbReference>
<name>C7N609_SLAHD</name>
<dbReference type="GO" id="GO:0005886">
    <property type="term" value="C:plasma membrane"/>
    <property type="evidence" value="ECO:0007669"/>
    <property type="project" value="UniProtKB-SubCell"/>
</dbReference>
<reference evidence="9 10" key="1">
    <citation type="journal article" date="2009" name="Stand. Genomic Sci.">
        <title>Complete genome sequence of Slackia heliotrinireducens type strain (RHS 1).</title>
        <authorList>
            <person name="Pukall R."/>
            <person name="Lapidus A."/>
            <person name="Nolan M."/>
            <person name="Copeland A."/>
            <person name="Glavina Del Rio T."/>
            <person name="Lucas S."/>
            <person name="Chen F."/>
            <person name="Tice H."/>
            <person name="Cheng J.F."/>
            <person name="Chertkov O."/>
            <person name="Bruce D."/>
            <person name="Goodwin L."/>
            <person name="Kuske C."/>
            <person name="Brettin T."/>
            <person name="Detter J.C."/>
            <person name="Han C."/>
            <person name="Pitluck S."/>
            <person name="Pati A."/>
            <person name="Mavrommatis K."/>
            <person name="Ivanova N."/>
            <person name="Ovchinnikova G."/>
            <person name="Chen A."/>
            <person name="Palaniappan K."/>
            <person name="Schneider S."/>
            <person name="Rohde M."/>
            <person name="Chain P."/>
            <person name="D'haeseleer P."/>
            <person name="Goker M."/>
            <person name="Bristow J."/>
            <person name="Eisen J.A."/>
            <person name="Markowitz V."/>
            <person name="Kyrpides N.C."/>
            <person name="Klenk H.P."/>
            <person name="Hugenholtz P."/>
        </authorList>
    </citation>
    <scope>NUCLEOTIDE SEQUENCE [LARGE SCALE GENOMIC DNA]</scope>
    <source>
        <strain evidence="10">ATCC 29202 / DSM 20476 / NCTC 11029 / RHS 1</strain>
    </source>
</reference>
<accession>C7N609</accession>
<gene>
    <name evidence="9" type="ordered locus">Shel_13200</name>
</gene>
<evidence type="ECO:0000256" key="5">
    <source>
        <dbReference type="ARBA" id="ARBA00022692"/>
    </source>
</evidence>
<evidence type="ECO:0000256" key="7">
    <source>
        <dbReference type="ARBA" id="ARBA00023136"/>
    </source>
</evidence>
<dbReference type="EMBL" id="CP001684">
    <property type="protein sequence ID" value="ACV22344.1"/>
    <property type="molecule type" value="Genomic_DNA"/>
</dbReference>
<keyword evidence="10" id="KW-1185">Reference proteome</keyword>
<keyword evidence="7 8" id="KW-0472">Membrane</keyword>
<evidence type="ECO:0000256" key="2">
    <source>
        <dbReference type="ARBA" id="ARBA00010735"/>
    </source>
</evidence>
<dbReference type="STRING" id="471855.Shel_13200"/>
<dbReference type="PANTHER" id="PTHR34979:SF1">
    <property type="entry name" value="INNER MEMBRANE PROTEIN YGAZ"/>
    <property type="match status" value="1"/>
</dbReference>
<feature type="transmembrane region" description="Helical" evidence="8">
    <location>
        <begin position="12"/>
        <end position="34"/>
    </location>
</feature>
<evidence type="ECO:0000256" key="8">
    <source>
        <dbReference type="SAM" id="Phobius"/>
    </source>
</evidence>
<evidence type="ECO:0000256" key="4">
    <source>
        <dbReference type="ARBA" id="ARBA00022475"/>
    </source>
</evidence>
<feature type="transmembrane region" description="Helical" evidence="8">
    <location>
        <begin position="180"/>
        <end position="198"/>
    </location>
</feature>
<feature type="transmembrane region" description="Helical" evidence="8">
    <location>
        <begin position="156"/>
        <end position="173"/>
    </location>
</feature>
<keyword evidence="6 8" id="KW-1133">Transmembrane helix</keyword>
<dbReference type="Pfam" id="PF03591">
    <property type="entry name" value="AzlC"/>
    <property type="match status" value="1"/>
</dbReference>
<protein>
    <submittedName>
        <fullName evidence="9">Predicted branched-chain amino acid permease (Azaleucine resistance)</fullName>
    </submittedName>
</protein>
<evidence type="ECO:0000256" key="1">
    <source>
        <dbReference type="ARBA" id="ARBA00004651"/>
    </source>
</evidence>
<keyword evidence="4" id="KW-1003">Cell membrane</keyword>
<dbReference type="Proteomes" id="UP000002026">
    <property type="component" value="Chromosome"/>
</dbReference>
<dbReference type="PANTHER" id="PTHR34979">
    <property type="entry name" value="INNER MEMBRANE PROTEIN YGAZ"/>
    <property type="match status" value="1"/>
</dbReference>
<feature type="transmembrane region" description="Helical" evidence="8">
    <location>
        <begin position="204"/>
        <end position="220"/>
    </location>
</feature>
<evidence type="ECO:0000256" key="3">
    <source>
        <dbReference type="ARBA" id="ARBA00022448"/>
    </source>
</evidence>
<evidence type="ECO:0000256" key="6">
    <source>
        <dbReference type="ARBA" id="ARBA00022989"/>
    </source>
</evidence>
<evidence type="ECO:0000313" key="9">
    <source>
        <dbReference type="EMBL" id="ACV22344.1"/>
    </source>
</evidence>
<comment type="subcellular location">
    <subcellularLocation>
        <location evidence="1">Cell membrane</location>
        <topology evidence="1">Multi-pass membrane protein</topology>
    </subcellularLocation>
</comment>
<organism evidence="9 10">
    <name type="scientific">Slackia heliotrinireducens (strain ATCC 29202 / DSM 20476 / NCTC 11029 / RHS 1)</name>
    <name type="common">Peptococcus heliotrinreducens</name>
    <dbReference type="NCBI Taxonomy" id="471855"/>
    <lineage>
        <taxon>Bacteria</taxon>
        <taxon>Bacillati</taxon>
        <taxon>Actinomycetota</taxon>
        <taxon>Coriobacteriia</taxon>
        <taxon>Eggerthellales</taxon>
        <taxon>Eggerthellaceae</taxon>
        <taxon>Slackia</taxon>
    </lineage>
</organism>
<dbReference type="AlphaFoldDB" id="C7N609"/>
<keyword evidence="5 8" id="KW-0812">Transmembrane</keyword>
<dbReference type="InterPro" id="IPR011606">
    <property type="entry name" value="Brnchd-chn_aa_trnsp_permease"/>
</dbReference>
<comment type="similarity">
    <text evidence="2">Belongs to the AzlC family.</text>
</comment>
<dbReference type="HOGENOM" id="CLU_065777_3_0_11"/>
<dbReference type="GO" id="GO:1903785">
    <property type="term" value="P:L-valine transmembrane transport"/>
    <property type="evidence" value="ECO:0007669"/>
    <property type="project" value="TreeGrafter"/>
</dbReference>
<dbReference type="KEGG" id="shi:Shel_13200"/>
<keyword evidence="3" id="KW-0813">Transport</keyword>
<evidence type="ECO:0000313" key="10">
    <source>
        <dbReference type="Proteomes" id="UP000002026"/>
    </source>
</evidence>
<proteinExistence type="inferred from homology"/>